<dbReference type="InterPro" id="IPR013785">
    <property type="entry name" value="Aldolase_TIM"/>
</dbReference>
<evidence type="ECO:0000313" key="6">
    <source>
        <dbReference type="EMBL" id="XIA17334.1"/>
    </source>
</evidence>
<evidence type="ECO:0000256" key="4">
    <source>
        <dbReference type="ARBA" id="ARBA00023239"/>
    </source>
</evidence>
<evidence type="ECO:0000256" key="2">
    <source>
        <dbReference type="ARBA" id="ARBA00006906"/>
    </source>
</evidence>
<dbReference type="SUPFAM" id="SSF51569">
    <property type="entry name" value="Aldolase"/>
    <property type="match status" value="1"/>
</dbReference>
<dbReference type="AlphaFoldDB" id="A0AB74UPY1"/>
<dbReference type="NCBIfam" id="NF006600">
    <property type="entry name" value="PRK09140.1"/>
    <property type="match status" value="1"/>
</dbReference>
<dbReference type="PANTHER" id="PTHR30246:SF1">
    <property type="entry name" value="2-DEHYDRO-3-DEOXY-6-PHOSPHOGALACTONATE ALDOLASE-RELATED"/>
    <property type="match status" value="1"/>
</dbReference>
<dbReference type="Pfam" id="PF01081">
    <property type="entry name" value="Aldolase"/>
    <property type="match status" value="1"/>
</dbReference>
<protein>
    <submittedName>
        <fullName evidence="6">2-dehydro-3-deoxy-6-phosphogalactonate aldolase</fullName>
        <ecNumber evidence="6">4.1.2.21</ecNumber>
    </submittedName>
</protein>
<keyword evidence="5" id="KW-0119">Carbohydrate metabolism</keyword>
<dbReference type="Gene3D" id="3.20.20.70">
    <property type="entry name" value="Aldolase class I"/>
    <property type="match status" value="1"/>
</dbReference>
<evidence type="ECO:0000256" key="3">
    <source>
        <dbReference type="ARBA" id="ARBA00011233"/>
    </source>
</evidence>
<proteinExistence type="inferred from homology"/>
<dbReference type="EC" id="4.1.2.21" evidence="6"/>
<gene>
    <name evidence="6" type="ORF">ACFYG5_12235</name>
</gene>
<reference evidence="6" key="1">
    <citation type="submission" date="2024-10" db="EMBL/GenBank/DDBJ databases">
        <authorList>
            <person name="Lesea H.P."/>
            <person name="Kuehl J.V."/>
            <person name="Chandonia J.-M."/>
        </authorList>
    </citation>
    <scope>NUCLEOTIDE SEQUENCE</scope>
    <source>
        <strain evidence="6">FW102-FHT14D07</strain>
    </source>
</reference>
<sequence length="214" mass="21466">MLSSWLNPLPLVAILRGIAPGEAVSIGRVLAEAGFRMLEVPLNSPQPMESIRRLSQSLGDSILVGAGTVMTPAQVAEVAAAGGRLIVMPHADTAVIRAAKAAGMVCVPGVATPTEAFAALAAGADGLKLFPADQVTPAGLKAWRAVLPAPAAVLPVGGIAPGNMAAWVAAGAQGFGIGAALYAPGLDADEVASRARAFAQAWAAVSPKSQEHRA</sequence>
<evidence type="ECO:0000256" key="1">
    <source>
        <dbReference type="ARBA" id="ARBA00004761"/>
    </source>
</evidence>
<dbReference type="PANTHER" id="PTHR30246">
    <property type="entry name" value="2-KETO-3-DEOXY-6-PHOSPHOGLUCONATE ALDOLASE"/>
    <property type="match status" value="1"/>
</dbReference>
<dbReference type="EMBL" id="CP170721">
    <property type="protein sequence ID" value="XIA17334.1"/>
    <property type="molecule type" value="Genomic_DNA"/>
</dbReference>
<accession>A0AB74UPY1</accession>
<dbReference type="RefSeq" id="WP_395116746.1">
    <property type="nucleotide sequence ID" value="NZ_CP170721.1"/>
</dbReference>
<dbReference type="GO" id="GO:0008674">
    <property type="term" value="F:2-dehydro-3-deoxy-6-phosphogalactonate aldolase activity"/>
    <property type="evidence" value="ECO:0007669"/>
    <property type="project" value="UniProtKB-EC"/>
</dbReference>
<comment type="similarity">
    <text evidence="2">Belongs to the KHG/KDPG aldolase family.</text>
</comment>
<name>A0AB74UPY1_9GAMM</name>
<comment type="pathway">
    <text evidence="1">Carbohydrate acid metabolism.</text>
</comment>
<keyword evidence="4 6" id="KW-0456">Lyase</keyword>
<dbReference type="CDD" id="cd00452">
    <property type="entry name" value="KDPG_aldolase"/>
    <property type="match status" value="1"/>
</dbReference>
<organism evidence="6">
    <name type="scientific">Rhodanobacter sp. FW102-FHT14D07</name>
    <dbReference type="NCBI Taxonomy" id="3351462"/>
    <lineage>
        <taxon>Bacteria</taxon>
        <taxon>Pseudomonadati</taxon>
        <taxon>Pseudomonadota</taxon>
        <taxon>Gammaproteobacteria</taxon>
        <taxon>Lysobacterales</taxon>
        <taxon>Rhodanobacteraceae</taxon>
        <taxon>Rhodanobacter</taxon>
    </lineage>
</organism>
<comment type="subunit">
    <text evidence="3">Homotrimer.</text>
</comment>
<dbReference type="InterPro" id="IPR000887">
    <property type="entry name" value="Aldlse_KDPG_KHG"/>
</dbReference>
<evidence type="ECO:0000256" key="5">
    <source>
        <dbReference type="ARBA" id="ARBA00023277"/>
    </source>
</evidence>